<keyword evidence="12" id="KW-0808">Transferase</keyword>
<dbReference type="GO" id="GO:0005524">
    <property type="term" value="F:ATP binding"/>
    <property type="evidence" value="ECO:0007669"/>
    <property type="project" value="UniProtKB-KW"/>
</dbReference>
<dbReference type="Pfam" id="PF03732">
    <property type="entry name" value="Retrotrans_gag"/>
    <property type="match status" value="1"/>
</dbReference>
<keyword evidence="12" id="KW-0548">Nucleotidyltransferase</keyword>
<dbReference type="InterPro" id="IPR012337">
    <property type="entry name" value="RNaseH-like_sf"/>
</dbReference>
<organism evidence="17 18">
    <name type="scientific">Citrus x changshan-huyou</name>
    <dbReference type="NCBI Taxonomy" id="2935761"/>
    <lineage>
        <taxon>Eukaryota</taxon>
        <taxon>Viridiplantae</taxon>
        <taxon>Streptophyta</taxon>
        <taxon>Embryophyta</taxon>
        <taxon>Tracheophyta</taxon>
        <taxon>Spermatophyta</taxon>
        <taxon>Magnoliopsida</taxon>
        <taxon>eudicotyledons</taxon>
        <taxon>Gunneridae</taxon>
        <taxon>Pentapetalae</taxon>
        <taxon>rosids</taxon>
        <taxon>malvids</taxon>
        <taxon>Sapindales</taxon>
        <taxon>Rutaceae</taxon>
        <taxon>Aurantioideae</taxon>
        <taxon>Citrus</taxon>
    </lineage>
</organism>
<evidence type="ECO:0000256" key="11">
    <source>
        <dbReference type="ARBA" id="ARBA00022918"/>
    </source>
</evidence>
<evidence type="ECO:0000256" key="10">
    <source>
        <dbReference type="ARBA" id="ARBA00022908"/>
    </source>
</evidence>
<sequence>MAEALLSSSFTRTAVTNAKFEVEKFDGTNNFDEDKALLLLNSLPDEYDNLTTTLLHGKDNVIFDDVCSVLYNSKTRKKDRKDHRDTVAEALTARGRSQSHKLGKRSKSKGRSAKDECREKGHWKKNCPKLQKGKTTFDTCVAEHDEESEFSLVGTTLTCHSDEWILDSSCTYDMCPNKGWFSSFKELDGGVVFMGNDNACKTMGICIIQLKNHDGSIQVLMDVRYVPNLKKNLILLAVLESKGLTITLRDGLLKVVAGAPTNKNEVLGIFFKWKKMVENQTGRNVKRLRSKNGGEYKNDQFMQICQDEGIVRHFNAEAVVYACHLINRLPSTAIEGKTPIKMWTCKPATDYDSLHVFGSTAYYYVKESMLDPRVKKALFMAMLKQKDSQEDDKTSSILQQVEFKKVKADLAGVDEMDTDSPSIDDEEEVLTQEHSQQQDSIAYRRPHREIRKPGCFVDMVAYALPIVDDDAPSTYREAVTSKSKNEIEKLKTQLNQEFEIKDLGEAKKILGMKICRDRARGKISLSQKQDLKKYIQKTVDVGLLFERNDTLGQSVIGYVDYDYTGDLDKRWSTTRYVFTFAEGPISWKSTLQSTIALSTTEDKYMAIIEEIIDEGKILLQKIKTAKNPTDMLTKEREINPFAIAHIPSHQPTSLSTSKPDRSYTQLKLPFPKFGGADPARWIYKAEQYFDFQNIASEQQVQLASFHLEGITLQWHRWLTKFKGPQTWTEFTKAILLHFGPTDYEDPSEALTRLKQTSSVTEYQEVFEKLSHQIDGLPETFLIGCFIAGLHDEIRLDVKIKQPRTLADAIGVARLIEERNSLHRCTEHFSQPSPVSVMQQPILNSSAGILGPPS</sequence>
<feature type="domain" description="Retrovirus-related Pol polyprotein from transposon TNT 1-94-like beta-barrel" evidence="16">
    <location>
        <begin position="164"/>
        <end position="243"/>
    </location>
</feature>
<keyword evidence="6" id="KW-0255">Endonuclease</keyword>
<dbReference type="GO" id="GO:0003964">
    <property type="term" value="F:RNA-directed DNA polymerase activity"/>
    <property type="evidence" value="ECO:0007669"/>
    <property type="project" value="UniProtKB-KW"/>
</dbReference>
<evidence type="ECO:0000256" key="5">
    <source>
        <dbReference type="ARBA" id="ARBA00022741"/>
    </source>
</evidence>
<keyword evidence="8" id="KW-0067">ATP-binding</keyword>
<keyword evidence="3" id="KW-0540">Nuclease</keyword>
<dbReference type="InterPro" id="IPR039537">
    <property type="entry name" value="Retrotran_Ty1/copia-like"/>
</dbReference>
<dbReference type="GO" id="GO:0006508">
    <property type="term" value="P:proteolysis"/>
    <property type="evidence" value="ECO:0007669"/>
    <property type="project" value="UniProtKB-KW"/>
</dbReference>
<dbReference type="GO" id="GO:0004519">
    <property type="term" value="F:endonuclease activity"/>
    <property type="evidence" value="ECO:0007669"/>
    <property type="project" value="UniProtKB-KW"/>
</dbReference>
<dbReference type="Pfam" id="PF22936">
    <property type="entry name" value="Pol_BBD"/>
    <property type="match status" value="1"/>
</dbReference>
<keyword evidence="7" id="KW-0378">Hydrolase</keyword>
<evidence type="ECO:0000256" key="7">
    <source>
        <dbReference type="ARBA" id="ARBA00022801"/>
    </source>
</evidence>
<dbReference type="PANTHER" id="PTHR42648:SF11">
    <property type="entry name" value="TRANSPOSON TY4-P GAG-POL POLYPROTEIN"/>
    <property type="match status" value="1"/>
</dbReference>
<keyword evidence="4" id="KW-0479">Metal-binding</keyword>
<evidence type="ECO:0000256" key="8">
    <source>
        <dbReference type="ARBA" id="ARBA00022840"/>
    </source>
</evidence>
<dbReference type="CDD" id="cd09272">
    <property type="entry name" value="RNase_HI_RT_Ty1"/>
    <property type="match status" value="1"/>
</dbReference>
<evidence type="ECO:0000256" key="9">
    <source>
        <dbReference type="ARBA" id="ARBA00022842"/>
    </source>
</evidence>
<protein>
    <recommendedName>
        <fullName evidence="19">Retrotransposon gag domain-containing protein</fullName>
    </recommendedName>
</protein>
<evidence type="ECO:0000256" key="14">
    <source>
        <dbReference type="SAM" id="MobiDB-lite"/>
    </source>
</evidence>
<keyword evidence="5" id="KW-0547">Nucleotide-binding</keyword>
<dbReference type="GO" id="GO:0046872">
    <property type="term" value="F:metal ion binding"/>
    <property type="evidence" value="ECO:0007669"/>
    <property type="project" value="UniProtKB-KW"/>
</dbReference>
<dbReference type="GO" id="GO:0003887">
    <property type="term" value="F:DNA-directed DNA polymerase activity"/>
    <property type="evidence" value="ECO:0007669"/>
    <property type="project" value="UniProtKB-KW"/>
</dbReference>
<evidence type="ECO:0000256" key="13">
    <source>
        <dbReference type="ARBA" id="ARBA00023172"/>
    </source>
</evidence>
<evidence type="ECO:0000256" key="6">
    <source>
        <dbReference type="ARBA" id="ARBA00022759"/>
    </source>
</evidence>
<dbReference type="GO" id="GO:0008233">
    <property type="term" value="F:peptidase activity"/>
    <property type="evidence" value="ECO:0007669"/>
    <property type="project" value="UniProtKB-KW"/>
</dbReference>
<keyword evidence="10" id="KW-0229">DNA integration</keyword>
<keyword evidence="13" id="KW-0233">DNA recombination</keyword>
<dbReference type="GO" id="GO:0006310">
    <property type="term" value="P:DNA recombination"/>
    <property type="evidence" value="ECO:0007669"/>
    <property type="project" value="UniProtKB-KW"/>
</dbReference>
<dbReference type="EMBL" id="JBCGBO010000025">
    <property type="protein sequence ID" value="KAK9177553.1"/>
    <property type="molecule type" value="Genomic_DNA"/>
</dbReference>
<proteinExistence type="predicted"/>
<evidence type="ECO:0000313" key="18">
    <source>
        <dbReference type="Proteomes" id="UP001428341"/>
    </source>
</evidence>
<evidence type="ECO:0000256" key="3">
    <source>
        <dbReference type="ARBA" id="ARBA00022722"/>
    </source>
</evidence>
<feature type="domain" description="Retrotransposon gag" evidence="15">
    <location>
        <begin position="701"/>
        <end position="790"/>
    </location>
</feature>
<dbReference type="AlphaFoldDB" id="A0AAP0LMI2"/>
<evidence type="ECO:0000259" key="16">
    <source>
        <dbReference type="Pfam" id="PF22936"/>
    </source>
</evidence>
<keyword evidence="18" id="KW-1185">Reference proteome</keyword>
<comment type="function">
    <text evidence="1">The aspartyl protease (PR) mediates the proteolytic cleavages of the Gag and Gag-Pol polyproteins after assembly of the VLP.</text>
</comment>
<comment type="caution">
    <text evidence="17">The sequence shown here is derived from an EMBL/GenBank/DDBJ whole genome shotgun (WGS) entry which is preliminary data.</text>
</comment>
<keyword evidence="9" id="KW-0460">Magnesium</keyword>
<name>A0AAP0LMI2_9ROSI</name>
<dbReference type="SUPFAM" id="SSF53098">
    <property type="entry name" value="Ribonuclease H-like"/>
    <property type="match status" value="1"/>
</dbReference>
<keyword evidence="11" id="KW-0695">RNA-directed DNA polymerase</keyword>
<keyword evidence="2" id="KW-0645">Protease</keyword>
<evidence type="ECO:0000256" key="1">
    <source>
        <dbReference type="ARBA" id="ARBA00002180"/>
    </source>
</evidence>
<evidence type="ECO:0000256" key="12">
    <source>
        <dbReference type="ARBA" id="ARBA00022932"/>
    </source>
</evidence>
<dbReference type="PANTHER" id="PTHR42648">
    <property type="entry name" value="TRANSPOSASE, PUTATIVE-RELATED"/>
    <property type="match status" value="1"/>
</dbReference>
<reference evidence="17 18" key="1">
    <citation type="submission" date="2024-05" db="EMBL/GenBank/DDBJ databases">
        <title>Haplotype-resolved chromosome-level genome assembly of Huyou (Citrus changshanensis).</title>
        <authorList>
            <person name="Miao C."/>
            <person name="Chen W."/>
            <person name="Wu Y."/>
            <person name="Wang L."/>
            <person name="Zhao S."/>
            <person name="Grierson D."/>
            <person name="Xu C."/>
            <person name="Chen K."/>
        </authorList>
    </citation>
    <scope>NUCLEOTIDE SEQUENCE [LARGE SCALE GENOMIC DNA]</scope>
    <source>
        <strain evidence="17">01-14</strain>
        <tissue evidence="17">Leaf</tissue>
    </source>
</reference>
<dbReference type="Gene3D" id="4.10.60.10">
    <property type="entry name" value="Zinc finger, CCHC-type"/>
    <property type="match status" value="1"/>
</dbReference>
<feature type="region of interest" description="Disordered" evidence="14">
    <location>
        <begin position="90"/>
        <end position="117"/>
    </location>
</feature>
<evidence type="ECO:0008006" key="19">
    <source>
        <dbReference type="Google" id="ProtNLM"/>
    </source>
</evidence>
<gene>
    <name evidence="17" type="ORF">WN944_029576</name>
</gene>
<dbReference type="GO" id="GO:0015074">
    <property type="term" value="P:DNA integration"/>
    <property type="evidence" value="ECO:0007669"/>
    <property type="project" value="UniProtKB-KW"/>
</dbReference>
<dbReference type="InterPro" id="IPR005162">
    <property type="entry name" value="Retrotrans_gag_dom"/>
</dbReference>
<evidence type="ECO:0000256" key="4">
    <source>
        <dbReference type="ARBA" id="ARBA00022723"/>
    </source>
</evidence>
<evidence type="ECO:0000259" key="15">
    <source>
        <dbReference type="Pfam" id="PF03732"/>
    </source>
</evidence>
<dbReference type="Proteomes" id="UP001428341">
    <property type="component" value="Unassembled WGS sequence"/>
</dbReference>
<evidence type="ECO:0000256" key="2">
    <source>
        <dbReference type="ARBA" id="ARBA00022670"/>
    </source>
</evidence>
<feature type="compositionally biased region" description="Basic residues" evidence="14">
    <location>
        <begin position="97"/>
        <end position="111"/>
    </location>
</feature>
<dbReference type="InterPro" id="IPR054722">
    <property type="entry name" value="PolX-like_BBD"/>
</dbReference>
<keyword evidence="12" id="KW-0239">DNA-directed DNA polymerase</keyword>
<evidence type="ECO:0000313" key="17">
    <source>
        <dbReference type="EMBL" id="KAK9177553.1"/>
    </source>
</evidence>
<accession>A0AAP0LMI2</accession>